<dbReference type="RefSeq" id="XP_061714798.1">
    <property type="nucleotide sequence ID" value="XM_061858814.1"/>
</dbReference>
<evidence type="ECO:0000256" key="3">
    <source>
        <dbReference type="ARBA" id="ARBA00022685"/>
    </source>
</evidence>
<keyword evidence="4 7" id="KW-0732">Signal</keyword>
<evidence type="ECO:0000256" key="4">
    <source>
        <dbReference type="ARBA" id="ARBA00022729"/>
    </source>
</evidence>
<dbReference type="EMBL" id="MK773831">
    <property type="protein sequence ID" value="QDK59899.1"/>
    <property type="molecule type" value="mRNA"/>
</dbReference>
<dbReference type="Gene3D" id="1.10.100.10">
    <property type="entry name" value="Insulin-like"/>
    <property type="match status" value="1"/>
</dbReference>
<reference evidence="9" key="1">
    <citation type="journal article" date="2019" name="Arch. Insect Biochem. Physiol.">
        <title>Neuropeptides and peptide hormones identified in codling moth, Cydia pomonella (Lepidoptera: Tortricidae).</title>
        <authorList>
            <person name="Garczynski S.F."/>
            <person name="Hendrickson C.A."/>
            <person name="Harper A."/>
            <person name="Unruh T.R."/>
            <person name="Dhingra A."/>
            <person name="Ahn S.J."/>
            <person name="Choi M.Y."/>
        </authorList>
    </citation>
    <scope>NUCLEOTIDE SEQUENCE</scope>
</reference>
<keyword evidence="6" id="KW-0964">Secreted</keyword>
<protein>
    <submittedName>
        <fullName evidence="9">Insulin-like peptide 2</fullName>
    </submittedName>
</protein>
<dbReference type="GeneID" id="133523309"/>
<name>A0A514YLL5_CYDPO</name>
<accession>A0A514YLL5</accession>
<proteinExistence type="evidence at transcript level"/>
<dbReference type="CDD" id="cd04366">
    <property type="entry name" value="IlGF_insulin_bombyxin_like"/>
    <property type="match status" value="1"/>
</dbReference>
<keyword evidence="3" id="KW-0165">Cleavage on pair of basic residues</keyword>
<evidence type="ECO:0000259" key="8">
    <source>
        <dbReference type="SMART" id="SM00078"/>
    </source>
</evidence>
<dbReference type="SUPFAM" id="SSF56994">
    <property type="entry name" value="Insulin-like"/>
    <property type="match status" value="1"/>
</dbReference>
<dbReference type="InterPro" id="IPR022353">
    <property type="entry name" value="Insulin_CS"/>
</dbReference>
<comment type="subunit">
    <text evidence="2">Heterodimer of a B chain and an A chain linked by two disulfide bonds.</text>
</comment>
<dbReference type="PRINTS" id="PR00276">
    <property type="entry name" value="INSULINFAMLY"/>
</dbReference>
<dbReference type="InterPro" id="IPR036438">
    <property type="entry name" value="Insulin-like_sf"/>
</dbReference>
<dbReference type="AlphaFoldDB" id="A0A514YLL5"/>
<evidence type="ECO:0000256" key="7">
    <source>
        <dbReference type="SAM" id="SignalP"/>
    </source>
</evidence>
<dbReference type="GO" id="GO:0005576">
    <property type="term" value="C:extracellular region"/>
    <property type="evidence" value="ECO:0007669"/>
    <property type="project" value="UniProtKB-SubCell"/>
</dbReference>
<keyword evidence="5" id="KW-1015">Disulfide bond</keyword>
<dbReference type="InterPro" id="IPR016179">
    <property type="entry name" value="Insulin-like"/>
</dbReference>
<feature type="signal peptide" evidence="7">
    <location>
        <begin position="1"/>
        <end position="20"/>
    </location>
</feature>
<evidence type="ECO:0000256" key="6">
    <source>
        <dbReference type="RuleBase" id="RU000406"/>
    </source>
</evidence>
<feature type="domain" description="Insulin-like" evidence="8">
    <location>
        <begin position="27"/>
        <end position="110"/>
    </location>
</feature>
<dbReference type="InterPro" id="IPR022352">
    <property type="entry name" value="Ins/IGF/rlx"/>
</dbReference>
<comment type="similarity">
    <text evidence="1 6">Belongs to the insulin family.</text>
</comment>
<dbReference type="PANTHER" id="PTHR13647">
    <property type="entry name" value="INSULIN-LIKE PEPTIDE 2-RELATED"/>
    <property type="match status" value="1"/>
</dbReference>
<dbReference type="PANTHER" id="PTHR13647:SF4">
    <property type="entry name" value="INSULIN-LIKE PEPTIDE 1-RELATED"/>
    <property type="match status" value="1"/>
</dbReference>
<comment type="subcellular location">
    <subcellularLocation>
        <location evidence="6">Secreted</location>
    </subcellularLocation>
</comment>
<evidence type="ECO:0000256" key="1">
    <source>
        <dbReference type="ARBA" id="ARBA00009034"/>
    </source>
</evidence>
<organism evidence="9">
    <name type="scientific">Cydia pomonella</name>
    <name type="common">Codling moth</name>
    <dbReference type="NCBI Taxonomy" id="82600"/>
    <lineage>
        <taxon>Eukaryota</taxon>
        <taxon>Metazoa</taxon>
        <taxon>Ecdysozoa</taxon>
        <taxon>Arthropoda</taxon>
        <taxon>Hexapoda</taxon>
        <taxon>Insecta</taxon>
        <taxon>Pterygota</taxon>
        <taxon>Neoptera</taxon>
        <taxon>Endopterygota</taxon>
        <taxon>Lepidoptera</taxon>
        <taxon>Glossata</taxon>
        <taxon>Ditrysia</taxon>
        <taxon>Tortricoidea</taxon>
        <taxon>Tortricidae</taxon>
        <taxon>Olethreutinae</taxon>
        <taxon>Grapholitini</taxon>
        <taxon>Cydia</taxon>
    </lineage>
</organism>
<dbReference type="Pfam" id="PF00049">
    <property type="entry name" value="Insulin"/>
    <property type="match status" value="1"/>
</dbReference>
<evidence type="ECO:0000313" key="9">
    <source>
        <dbReference type="EMBL" id="QDK59899.1"/>
    </source>
</evidence>
<dbReference type="SMART" id="SM00078">
    <property type="entry name" value="IlGF"/>
    <property type="match status" value="1"/>
</dbReference>
<dbReference type="GO" id="GO:0005179">
    <property type="term" value="F:hormone activity"/>
    <property type="evidence" value="ECO:0007669"/>
    <property type="project" value="InterPro"/>
</dbReference>
<evidence type="ECO:0000256" key="5">
    <source>
        <dbReference type="ARBA" id="ARBA00023157"/>
    </source>
</evidence>
<evidence type="ECO:0000256" key="2">
    <source>
        <dbReference type="ARBA" id="ARBA00011207"/>
    </source>
</evidence>
<sequence length="110" mass="12875">MKVQYSLFFSVVMFFVSVYSQSEDTPQVYCGRRLAQTMAVLCYQQKYDKRSDYNSIHLGYEPEFSWPWISRSLDRHTDRGLARDMGRGKRGIIEECCQNSCSIPTLLSYC</sequence>
<dbReference type="PROSITE" id="PS00262">
    <property type="entry name" value="INSULIN"/>
    <property type="match status" value="1"/>
</dbReference>
<feature type="chain" id="PRO_5022096109" evidence="7">
    <location>
        <begin position="21"/>
        <end position="110"/>
    </location>
</feature>